<gene>
    <name evidence="2" type="ORF">AN695_0219295</name>
</gene>
<dbReference type="AlphaFoldDB" id="A0A2F0PGY0"/>
<proteinExistence type="predicted"/>
<dbReference type="InterPro" id="IPR006439">
    <property type="entry name" value="HAD-SF_hydro_IA"/>
</dbReference>
<accession>A0A2F0PGY0</accession>
<keyword evidence="1" id="KW-0479">Metal-binding</keyword>
<evidence type="ECO:0008006" key="4">
    <source>
        <dbReference type="Google" id="ProtNLM"/>
    </source>
</evidence>
<dbReference type="InterPro" id="IPR036412">
    <property type="entry name" value="HAD-like_sf"/>
</dbReference>
<comment type="caution">
    <text evidence="2">The sequence shown here is derived from an EMBL/GenBank/DDBJ whole genome shotgun (WGS) entry which is preliminary data.</text>
</comment>
<evidence type="ECO:0000313" key="2">
    <source>
        <dbReference type="EMBL" id="OCO83253.1"/>
    </source>
</evidence>
<evidence type="ECO:0000256" key="1">
    <source>
        <dbReference type="ARBA" id="ARBA00022723"/>
    </source>
</evidence>
<organism evidence="2 3">
    <name type="scientific">Serratia marcescens</name>
    <dbReference type="NCBI Taxonomy" id="615"/>
    <lineage>
        <taxon>Bacteria</taxon>
        <taxon>Pseudomonadati</taxon>
        <taxon>Pseudomonadota</taxon>
        <taxon>Gammaproteobacteria</taxon>
        <taxon>Enterobacterales</taxon>
        <taxon>Yersiniaceae</taxon>
        <taxon>Serratia</taxon>
    </lineage>
</organism>
<protein>
    <recommendedName>
        <fullName evidence="4">HAD family hydrolase</fullName>
    </recommendedName>
</protein>
<dbReference type="Gene3D" id="3.40.50.1000">
    <property type="entry name" value="HAD superfamily/HAD-like"/>
    <property type="match status" value="1"/>
</dbReference>
<dbReference type="SUPFAM" id="SSF56784">
    <property type="entry name" value="HAD-like"/>
    <property type="match status" value="1"/>
</dbReference>
<dbReference type="EMBL" id="LJEX02000105">
    <property type="protein sequence ID" value="OCO83253.1"/>
    <property type="molecule type" value="Genomic_DNA"/>
</dbReference>
<dbReference type="Proteomes" id="UP000050489">
    <property type="component" value="Unassembled WGS sequence"/>
</dbReference>
<dbReference type="GO" id="GO:0046872">
    <property type="term" value="F:metal ion binding"/>
    <property type="evidence" value="ECO:0007669"/>
    <property type="project" value="UniProtKB-KW"/>
</dbReference>
<sequence>MIVTIADNIETILVDFFDTVVERSCHPEVVKRKWAAALVDSYRISLSVEELYTLRLRIEAGLCASSQMQGDDAEFRYDDMSLALYYELQRAQIVVRLLESESFVAFCRDLELAIELSVQKPIVATLDMLRAEKAKGRRIYLVSDFYLDQQSIIYFAKHHGFYDIFDGFFVSSENKRTKKEGRAYDEVIARLGLDVKKTIMLGDNTHSDVAMSVARGLFAHHLPVEQHRYDESLRADRERLAVENKVNQVIAEDNFSFNWISSAIYLFTRRLYWSLVMSKAKNVYFFAREGEFLQKAFDKFQASLPKGFSRITSHYMYVSRRSTYLPSLGPLGGSTFNKLLYQYGSCSLAVFLKSINLDDYVSEFKVRFPQVDFEEQHLNIAGLPAFSALMDDEFFKTIYERERKEQNVYLNDYCDSLMTEKHDEWVHVVDVGWKGSIQDNLVKATQRNMSGYYFGILDGAETHKNNIKQGLLFDHQWGQRLGDGMFNEFRAGFEVFMGASHGSLKRYGDSIDNFVFDHNDSELAFFYEQIAPFQERALHQFNGFAKIERAYSLSDHEISKAVKKFYFRGVMLPSRVERERFSLIKHYENFGVFNFSSFGQSRRSPLSYFKRLVRNPRHTLGSAWWKPLDFHANGVWYLKYPYFLVKRIKFKGAK</sequence>
<dbReference type="NCBIfam" id="TIGR01549">
    <property type="entry name" value="HAD-SF-IA-v1"/>
    <property type="match status" value="1"/>
</dbReference>
<dbReference type="RefSeq" id="WP_055316595.1">
    <property type="nucleotide sequence ID" value="NZ_CADDTT010000010.1"/>
</dbReference>
<evidence type="ECO:0000313" key="3">
    <source>
        <dbReference type="Proteomes" id="UP000050489"/>
    </source>
</evidence>
<dbReference type="InterPro" id="IPR023214">
    <property type="entry name" value="HAD_sf"/>
</dbReference>
<dbReference type="Pfam" id="PF00702">
    <property type="entry name" value="Hydrolase"/>
    <property type="match status" value="1"/>
</dbReference>
<reference evidence="3" key="1">
    <citation type="submission" date="2016-04" db="EMBL/GenBank/DDBJ databases">
        <authorList>
            <person name="Osei Sekyere J."/>
            <person name="Sivertsen A."/>
            <person name="Pedersen A.T."/>
            <person name="Sundsfjord A."/>
        </authorList>
    </citation>
    <scope>NUCLEOTIDE SEQUENCE [LARGE SCALE GENOMIC DNA]</scope>
    <source>
        <strain evidence="3">945174350</strain>
    </source>
</reference>
<name>A0A2F0PGY0_SERMA</name>